<dbReference type="InterPro" id="IPR014016">
    <property type="entry name" value="UvrD-like_ATP-bd"/>
</dbReference>
<comment type="catalytic activity">
    <reaction evidence="14">
        <text>ATP + H2O = ADP + phosphate + H(+)</text>
        <dbReference type="Rhea" id="RHEA:13065"/>
        <dbReference type="ChEBI" id="CHEBI:15377"/>
        <dbReference type="ChEBI" id="CHEBI:15378"/>
        <dbReference type="ChEBI" id="CHEBI:30616"/>
        <dbReference type="ChEBI" id="CHEBI:43474"/>
        <dbReference type="ChEBI" id="CHEBI:456216"/>
        <dbReference type="EC" id="5.6.2.4"/>
    </reaction>
</comment>
<evidence type="ECO:0000256" key="15">
    <source>
        <dbReference type="PROSITE-ProRule" id="PRU00560"/>
    </source>
</evidence>
<evidence type="ECO:0000256" key="11">
    <source>
        <dbReference type="ARBA" id="ARBA00034617"/>
    </source>
</evidence>
<keyword evidence="2 15" id="KW-0547">Nucleotide-binding</keyword>
<proteinExistence type="predicted"/>
<evidence type="ECO:0000256" key="1">
    <source>
        <dbReference type="ARBA" id="ARBA00022722"/>
    </source>
</evidence>
<dbReference type="PROSITE" id="PS51198">
    <property type="entry name" value="UVRD_HELICASE_ATP_BIND"/>
    <property type="match status" value="1"/>
</dbReference>
<feature type="domain" description="UvrD-like helicase ATP-binding" evidence="17">
    <location>
        <begin position="11"/>
        <end position="496"/>
    </location>
</feature>
<keyword evidence="6" id="KW-0269">Exonuclease</keyword>
<dbReference type="RefSeq" id="WP_382415360.1">
    <property type="nucleotide sequence ID" value="NZ_AP031500.1"/>
</dbReference>
<dbReference type="Gene3D" id="3.40.50.300">
    <property type="entry name" value="P-loop containing nucleotide triphosphate hydrolases"/>
    <property type="match status" value="4"/>
</dbReference>
<dbReference type="EC" id="5.6.2.4" evidence="12"/>
<dbReference type="Proteomes" id="UP001595548">
    <property type="component" value="Unassembled WGS sequence"/>
</dbReference>
<dbReference type="EMBL" id="JBHRTL010000006">
    <property type="protein sequence ID" value="MFC3154895.1"/>
    <property type="molecule type" value="Genomic_DNA"/>
</dbReference>
<evidence type="ECO:0000256" key="8">
    <source>
        <dbReference type="ARBA" id="ARBA00023125"/>
    </source>
</evidence>
<dbReference type="PANTHER" id="PTHR11070">
    <property type="entry name" value="UVRD / RECB / PCRA DNA HELICASE FAMILY MEMBER"/>
    <property type="match status" value="1"/>
</dbReference>
<evidence type="ECO:0000256" key="10">
    <source>
        <dbReference type="ARBA" id="ARBA00023235"/>
    </source>
</evidence>
<feature type="region of interest" description="Disordered" evidence="16">
    <location>
        <begin position="1"/>
        <end position="21"/>
    </location>
</feature>
<evidence type="ECO:0000313" key="20">
    <source>
        <dbReference type="Proteomes" id="UP001595548"/>
    </source>
</evidence>
<dbReference type="SUPFAM" id="SSF52540">
    <property type="entry name" value="P-loop containing nucleoside triphosphate hydrolases"/>
    <property type="match status" value="1"/>
</dbReference>
<evidence type="ECO:0000256" key="13">
    <source>
        <dbReference type="ARBA" id="ARBA00034923"/>
    </source>
</evidence>
<evidence type="ECO:0000256" key="2">
    <source>
        <dbReference type="ARBA" id="ARBA00022741"/>
    </source>
</evidence>
<feature type="domain" description="UvrD-like helicase C-terminal" evidence="18">
    <location>
        <begin position="508"/>
        <end position="805"/>
    </location>
</feature>
<organism evidence="19 20">
    <name type="scientific">Gilvimarinus japonicus</name>
    <dbReference type="NCBI Taxonomy" id="1796469"/>
    <lineage>
        <taxon>Bacteria</taxon>
        <taxon>Pseudomonadati</taxon>
        <taxon>Pseudomonadota</taxon>
        <taxon>Gammaproteobacteria</taxon>
        <taxon>Cellvibrionales</taxon>
        <taxon>Cellvibrionaceae</taxon>
        <taxon>Gilvimarinus</taxon>
    </lineage>
</organism>
<dbReference type="InterPro" id="IPR027417">
    <property type="entry name" value="P-loop_NTPase"/>
</dbReference>
<reference evidence="20" key="1">
    <citation type="journal article" date="2019" name="Int. J. Syst. Evol. Microbiol.">
        <title>The Global Catalogue of Microorganisms (GCM) 10K type strain sequencing project: providing services to taxonomists for standard genome sequencing and annotation.</title>
        <authorList>
            <consortium name="The Broad Institute Genomics Platform"/>
            <consortium name="The Broad Institute Genome Sequencing Center for Infectious Disease"/>
            <person name="Wu L."/>
            <person name="Ma J."/>
        </authorList>
    </citation>
    <scope>NUCLEOTIDE SEQUENCE [LARGE SCALE GENOMIC DNA]</scope>
    <source>
        <strain evidence="20">KCTC 52141</strain>
    </source>
</reference>
<dbReference type="InterPro" id="IPR000212">
    <property type="entry name" value="DNA_helicase_UvrD/REP"/>
</dbReference>
<evidence type="ECO:0000256" key="7">
    <source>
        <dbReference type="ARBA" id="ARBA00022840"/>
    </source>
</evidence>
<gene>
    <name evidence="19" type="ORF">ACFOEB_06730</name>
</gene>
<dbReference type="Gene3D" id="3.90.320.10">
    <property type="match status" value="1"/>
</dbReference>
<feature type="binding site" evidence="15">
    <location>
        <begin position="32"/>
        <end position="39"/>
    </location>
    <ligand>
        <name>ATP</name>
        <dbReference type="ChEBI" id="CHEBI:30616"/>
    </ligand>
</feature>
<sequence>MSELSPPQAKQPRDAQVRQQALDPHQSFAVAAPAGSGKTGLLTHRILKLLLTVDAPEEVLAITFTNKAASEMQERLLAALERAGSAQEPSSEHERALWHSARAVMLRDQQLNWQLLHNPNRLRVQTIDGLCRSIASQLPFDSELGAIPPTLEDAEAAYREAAQIFLQSIEQDVSYRDDLIHLCRHLDNNLDSLQGLFVALLQKREQWLGPVIMASSAEARRFLEATLTQVCVEHLQRLRRTLLPNASELCLLIDCGANYLTEHKPEAPLGALRGIKELPAADPSALAEWRLIADFLLTGKGEWRKTINVAQGIPAGAAGKPLKERFKTLVEQFALAPDALQLVNELHTLPPSQYQEDEWHLLACLTRLLPQLAAQLWLSFAELGATDFTQVTLAALQALGDSDDPSELALKLDYQIKHILVDEFQDTSLPQLHLLEKLTAGWQADDGRTLFIVGDGMQSCYGFRNANVGLFLQARHEGIGQVPLNAVDLEVNFRSYGGVVEWVNNTFERAFPAADDISRGAVSYTPSSAFKPNQPDAAVAVYLSPYAPKAEQDEPGARSSEQARLDEARAAVELVRQAQMRNPNGSIAVLGRGRSHLQQIISELASANIAYQANAIDSLASRMVIRDLTSLTRALLRPDDRIAWLALLRAPWCGLDLHDLHILAHAPCAKSGPRDAMELPFIWQQTVNEQALTAMSKDGRHALERVTTTLNAAMNNAGRISLREWLWGVWTELGGPAGLLNPTDHEDAEAFFTLIDTFDCAGGIEDWAGFDRGLKRLFAAPMASATEAADEQNPVQIMTLHKSKGLEFDTVIIPGLDRPTRSDGKSLLLWRERLSAAGEPQLLLGPLAPAGENHGALYQHLKYEQRQQDDYEATRLLYVGCTRAIERLYLLGCASQKTEKALSESTPGGMLRHIWPQVAETALTVDELLTSAASTTATSSAGESGIIRRLTHDWCPPVAQDNPRLAHLRGREYTEQDNIPTREARANTTARLTGTVIHMIYDALSQHPLPTAVAEYVQAQAPRWKLLLQHHGVGIDSLATALNRVERAVYNTLNSPVGRWVLEQHEQATSEAGYVSARGKAFALQVVDRSFMADGRRWIIDYKTSEPAAGECTESFKTGLIDEYREQLERYRDLFGDAPTPVKMALYCPFLPSDEQLIEVSINSMQ</sequence>
<name>A0ABV7HS27_9GAMM</name>
<evidence type="ECO:0000256" key="3">
    <source>
        <dbReference type="ARBA" id="ARBA00022763"/>
    </source>
</evidence>
<comment type="caution">
    <text evidence="19">The sequence shown here is derived from an EMBL/GenBank/DDBJ whole genome shotgun (WGS) entry which is preliminary data.</text>
</comment>
<dbReference type="InterPro" id="IPR011604">
    <property type="entry name" value="PDDEXK-like_dom_sf"/>
</dbReference>
<evidence type="ECO:0000256" key="12">
    <source>
        <dbReference type="ARBA" id="ARBA00034808"/>
    </source>
</evidence>
<dbReference type="Pfam" id="PF00580">
    <property type="entry name" value="UvrD-helicase"/>
    <property type="match status" value="1"/>
</dbReference>
<keyword evidence="5 15" id="KW-0347">Helicase</keyword>
<evidence type="ECO:0000256" key="9">
    <source>
        <dbReference type="ARBA" id="ARBA00023204"/>
    </source>
</evidence>
<accession>A0ABV7HS27</accession>
<keyword evidence="7 15" id="KW-0067">ATP-binding</keyword>
<keyword evidence="10" id="KW-0413">Isomerase</keyword>
<dbReference type="Pfam" id="PF13361">
    <property type="entry name" value="UvrD_C"/>
    <property type="match status" value="1"/>
</dbReference>
<dbReference type="GO" id="GO:0008854">
    <property type="term" value="F:exodeoxyribonuclease V activity"/>
    <property type="evidence" value="ECO:0007669"/>
    <property type="project" value="UniProtKB-EC"/>
</dbReference>
<evidence type="ECO:0000259" key="17">
    <source>
        <dbReference type="PROSITE" id="PS51198"/>
    </source>
</evidence>
<evidence type="ECO:0000256" key="4">
    <source>
        <dbReference type="ARBA" id="ARBA00022801"/>
    </source>
</evidence>
<dbReference type="PROSITE" id="PS51217">
    <property type="entry name" value="UVRD_HELICASE_CTER"/>
    <property type="match status" value="1"/>
</dbReference>
<dbReference type="InterPro" id="IPR014017">
    <property type="entry name" value="DNA_helicase_UvrD-like_C"/>
</dbReference>
<evidence type="ECO:0000259" key="18">
    <source>
        <dbReference type="PROSITE" id="PS51217"/>
    </source>
</evidence>
<evidence type="ECO:0000256" key="5">
    <source>
        <dbReference type="ARBA" id="ARBA00022806"/>
    </source>
</evidence>
<keyword evidence="3" id="KW-0227">DNA damage</keyword>
<comment type="catalytic activity">
    <reaction evidence="11">
        <text>Couples ATP hydrolysis with the unwinding of duplex DNA by translocating in the 3'-5' direction.</text>
        <dbReference type="EC" id="5.6.2.4"/>
    </reaction>
</comment>
<evidence type="ECO:0000313" key="19">
    <source>
        <dbReference type="EMBL" id="MFC3154895.1"/>
    </source>
</evidence>
<keyword evidence="9" id="KW-0234">DNA repair</keyword>
<protein>
    <recommendedName>
        <fullName evidence="12">DNA 3'-5' helicase</fullName>
        <ecNumber evidence="12">5.6.2.4</ecNumber>
    </recommendedName>
    <alternativeName>
        <fullName evidence="13">DNA 3'-5' helicase II</fullName>
    </alternativeName>
</protein>
<keyword evidence="8" id="KW-0238">DNA-binding</keyword>
<evidence type="ECO:0000256" key="6">
    <source>
        <dbReference type="ARBA" id="ARBA00022839"/>
    </source>
</evidence>
<dbReference type="Gene3D" id="1.10.486.10">
    <property type="entry name" value="PCRA, domain 4"/>
    <property type="match status" value="1"/>
</dbReference>
<keyword evidence="20" id="KW-1185">Reference proteome</keyword>
<keyword evidence="1" id="KW-0540">Nuclease</keyword>
<evidence type="ECO:0000256" key="14">
    <source>
        <dbReference type="ARBA" id="ARBA00048988"/>
    </source>
</evidence>
<evidence type="ECO:0000256" key="16">
    <source>
        <dbReference type="SAM" id="MobiDB-lite"/>
    </source>
</evidence>
<keyword evidence="4 15" id="KW-0378">Hydrolase</keyword>
<dbReference type="PANTHER" id="PTHR11070:SF2">
    <property type="entry name" value="ATP-DEPENDENT DNA HELICASE SRS2"/>
    <property type="match status" value="1"/>
</dbReference>